<dbReference type="GO" id="GO:0005737">
    <property type="term" value="C:cytoplasm"/>
    <property type="evidence" value="ECO:0007669"/>
    <property type="project" value="TreeGrafter"/>
</dbReference>
<feature type="compositionally biased region" description="Basic residues" evidence="3">
    <location>
        <begin position="256"/>
        <end position="279"/>
    </location>
</feature>
<comment type="caution">
    <text evidence="5">The sequence shown here is derived from an EMBL/GenBank/DDBJ whole genome shotgun (WGS) entry which is preliminary data.</text>
</comment>
<name>A0AAD9V309_ACRCE</name>
<dbReference type="Pfam" id="PF00076">
    <property type="entry name" value="RRM_1"/>
    <property type="match status" value="2"/>
</dbReference>
<dbReference type="InterPro" id="IPR035979">
    <property type="entry name" value="RBD_domain_sf"/>
</dbReference>
<evidence type="ECO:0000256" key="3">
    <source>
        <dbReference type="SAM" id="MobiDB-lite"/>
    </source>
</evidence>
<dbReference type="SMART" id="SM00360">
    <property type="entry name" value="RRM"/>
    <property type="match status" value="2"/>
</dbReference>
<dbReference type="PANTHER" id="PTHR23003">
    <property type="entry name" value="RNA RECOGNITION MOTIF RRM DOMAIN CONTAINING PROTEIN"/>
    <property type="match status" value="1"/>
</dbReference>
<dbReference type="PROSITE" id="PS50102">
    <property type="entry name" value="RRM"/>
    <property type="match status" value="2"/>
</dbReference>
<dbReference type="CDD" id="cd12339">
    <property type="entry name" value="RRM2_SRSF1_4_like"/>
    <property type="match status" value="1"/>
</dbReference>
<dbReference type="Proteomes" id="UP001249851">
    <property type="component" value="Unassembled WGS sequence"/>
</dbReference>
<dbReference type="GO" id="GO:0005634">
    <property type="term" value="C:nucleus"/>
    <property type="evidence" value="ECO:0007669"/>
    <property type="project" value="TreeGrafter"/>
</dbReference>
<evidence type="ECO:0000313" key="5">
    <source>
        <dbReference type="EMBL" id="KAK2559262.1"/>
    </source>
</evidence>
<feature type="domain" description="RRM" evidence="4">
    <location>
        <begin position="3"/>
        <end position="73"/>
    </location>
</feature>
<dbReference type="InterPro" id="IPR012677">
    <property type="entry name" value="Nucleotide-bd_a/b_plait_sf"/>
</dbReference>
<evidence type="ECO:0000256" key="1">
    <source>
        <dbReference type="ARBA" id="ARBA00022884"/>
    </source>
</evidence>
<protein>
    <submittedName>
        <fullName evidence="5">Serine/arginine-rich splicing factor 4</fullName>
    </submittedName>
</protein>
<keyword evidence="1 2" id="KW-0694">RNA-binding</keyword>
<evidence type="ECO:0000259" key="4">
    <source>
        <dbReference type="PROSITE" id="PS50102"/>
    </source>
</evidence>
<feature type="compositionally biased region" description="Basic and acidic residues" evidence="3">
    <location>
        <begin position="280"/>
        <end position="289"/>
    </location>
</feature>
<dbReference type="InterPro" id="IPR000504">
    <property type="entry name" value="RRM_dom"/>
</dbReference>
<feature type="compositionally biased region" description="Basic residues" evidence="3">
    <location>
        <begin position="290"/>
        <end position="312"/>
    </location>
</feature>
<dbReference type="InterPro" id="IPR050374">
    <property type="entry name" value="RRT5_SRSF_SR"/>
</dbReference>
<feature type="domain" description="RRM" evidence="4">
    <location>
        <begin position="103"/>
        <end position="176"/>
    </location>
</feature>
<dbReference type="AlphaFoldDB" id="A0AAD9V309"/>
<reference evidence="5" key="1">
    <citation type="journal article" date="2023" name="G3 (Bethesda)">
        <title>Whole genome assembly and annotation of the endangered Caribbean coral Acropora cervicornis.</title>
        <authorList>
            <person name="Selwyn J.D."/>
            <person name="Vollmer S.V."/>
        </authorList>
    </citation>
    <scope>NUCLEOTIDE SEQUENCE</scope>
    <source>
        <strain evidence="5">K2</strain>
    </source>
</reference>
<reference evidence="5" key="2">
    <citation type="journal article" date="2023" name="Science">
        <title>Genomic signatures of disease resistance in endangered staghorn corals.</title>
        <authorList>
            <person name="Vollmer S.V."/>
            <person name="Selwyn J.D."/>
            <person name="Despard B.A."/>
            <person name="Roesel C.L."/>
        </authorList>
    </citation>
    <scope>NUCLEOTIDE SEQUENCE</scope>
    <source>
        <strain evidence="5">K2</strain>
    </source>
</reference>
<proteinExistence type="predicted"/>
<dbReference type="GO" id="GO:0003729">
    <property type="term" value="F:mRNA binding"/>
    <property type="evidence" value="ECO:0007669"/>
    <property type="project" value="TreeGrafter"/>
</dbReference>
<keyword evidence="6" id="KW-1185">Reference proteome</keyword>
<dbReference type="PANTHER" id="PTHR23003:SF51">
    <property type="entry name" value="SERINE-ARGININE PROTEIN 55"/>
    <property type="match status" value="1"/>
</dbReference>
<dbReference type="SUPFAM" id="SSF54928">
    <property type="entry name" value="RNA-binding domain, RBD"/>
    <property type="match status" value="1"/>
</dbReference>
<accession>A0AAD9V309</accession>
<organism evidence="5 6">
    <name type="scientific">Acropora cervicornis</name>
    <name type="common">Staghorn coral</name>
    <dbReference type="NCBI Taxonomy" id="6130"/>
    <lineage>
        <taxon>Eukaryota</taxon>
        <taxon>Metazoa</taxon>
        <taxon>Cnidaria</taxon>
        <taxon>Anthozoa</taxon>
        <taxon>Hexacorallia</taxon>
        <taxon>Scleractinia</taxon>
        <taxon>Astrocoeniina</taxon>
        <taxon>Acroporidae</taxon>
        <taxon>Acropora</taxon>
    </lineage>
</organism>
<sequence>MSGRIYCGRLPSDATEKNLETLLKAIGKIRDIDFKEGYAYAVFKDSRDADKAVQELNGREFMGQSILVERAKDLRNGVGGYTVAGGYTARVRQPKPPPVRTNHRIRVENLPARAKWSELKEFMSVAGEVTFADTHRRRPGEGLVEFASKEGMMNALETLDKQEFLGKKIKLVGETPRSNKNGSQSRSRSRSESPHKRKRRDSSSPSLSHTKRRHSRSHERSNTPEKSRKRHARSSSHSRLSHRRSRSHSLSNHRSSQSRRKRSYSRSPKRSNRKPRSRSRSRDHSERHSSSKSKKHKKKKHRSRSHSPSRSP</sequence>
<dbReference type="EMBL" id="JARQWQ010000041">
    <property type="protein sequence ID" value="KAK2559262.1"/>
    <property type="molecule type" value="Genomic_DNA"/>
</dbReference>
<gene>
    <name evidence="5" type="ORF">P5673_018406</name>
</gene>
<evidence type="ECO:0000256" key="2">
    <source>
        <dbReference type="PROSITE-ProRule" id="PRU00176"/>
    </source>
</evidence>
<dbReference type="Gene3D" id="3.30.70.330">
    <property type="match status" value="2"/>
</dbReference>
<evidence type="ECO:0000313" key="6">
    <source>
        <dbReference type="Proteomes" id="UP001249851"/>
    </source>
</evidence>
<feature type="region of interest" description="Disordered" evidence="3">
    <location>
        <begin position="170"/>
        <end position="312"/>
    </location>
</feature>
<feature type="compositionally biased region" description="Basic residues" evidence="3">
    <location>
        <begin position="227"/>
        <end position="247"/>
    </location>
</feature>